<dbReference type="PANTHER" id="PTHR43877:SF2">
    <property type="entry name" value="AMINOALKYLPHOSPHONATE N-ACETYLTRANSFERASE-RELATED"/>
    <property type="match status" value="1"/>
</dbReference>
<proteinExistence type="predicted"/>
<dbReference type="Proteomes" id="UP001262410">
    <property type="component" value="Unassembled WGS sequence"/>
</dbReference>
<dbReference type="InterPro" id="IPR016181">
    <property type="entry name" value="Acyl_CoA_acyltransferase"/>
</dbReference>
<dbReference type="Gene3D" id="3.40.630.30">
    <property type="match status" value="1"/>
</dbReference>
<sequence length="165" mass="18177">MAAFAIRRLDRADAAAYREIRLEGLQRHPEAFGSSFEAEAALSLDEFAERTVAVTTFAAERDGRLLGIVGLARETMAKRLHRGTLVRMYVRAEARGSGVADALVTTVLDHARAEGLDAVLLAVIPEAEPARRLYARHGFTVYGIEPGALRIGDRSYDDELRIRIL</sequence>
<feature type="domain" description="N-acetyltransferase" evidence="3">
    <location>
        <begin position="4"/>
        <end position="163"/>
    </location>
</feature>
<organism evidence="4 5">
    <name type="scientific">Inquilinus ginsengisoli</name>
    <dbReference type="NCBI Taxonomy" id="363840"/>
    <lineage>
        <taxon>Bacteria</taxon>
        <taxon>Pseudomonadati</taxon>
        <taxon>Pseudomonadota</taxon>
        <taxon>Alphaproteobacteria</taxon>
        <taxon>Rhodospirillales</taxon>
        <taxon>Rhodospirillaceae</taxon>
        <taxon>Inquilinus</taxon>
    </lineage>
</organism>
<gene>
    <name evidence="4" type="ORF">E9232_000256</name>
</gene>
<dbReference type="InterPro" id="IPR050832">
    <property type="entry name" value="Bact_Acetyltransf"/>
</dbReference>
<dbReference type="EMBL" id="JAVDPW010000001">
    <property type="protein sequence ID" value="MDR6287757.1"/>
    <property type="molecule type" value="Genomic_DNA"/>
</dbReference>
<keyword evidence="5" id="KW-1185">Reference proteome</keyword>
<keyword evidence="1" id="KW-0808">Transferase</keyword>
<reference evidence="4 5" key="1">
    <citation type="submission" date="2023-07" db="EMBL/GenBank/DDBJ databases">
        <title>Sorghum-associated microbial communities from plants grown in Nebraska, USA.</title>
        <authorList>
            <person name="Schachtman D."/>
        </authorList>
    </citation>
    <scope>NUCLEOTIDE SEQUENCE [LARGE SCALE GENOMIC DNA]</scope>
    <source>
        <strain evidence="4 5">584</strain>
    </source>
</reference>
<evidence type="ECO:0000313" key="5">
    <source>
        <dbReference type="Proteomes" id="UP001262410"/>
    </source>
</evidence>
<keyword evidence="2" id="KW-0012">Acyltransferase</keyword>
<dbReference type="RefSeq" id="WP_309791660.1">
    <property type="nucleotide sequence ID" value="NZ_JAVDPW010000001.1"/>
</dbReference>
<evidence type="ECO:0000259" key="3">
    <source>
        <dbReference type="PROSITE" id="PS51186"/>
    </source>
</evidence>
<comment type="caution">
    <text evidence="4">The sequence shown here is derived from an EMBL/GenBank/DDBJ whole genome shotgun (WGS) entry which is preliminary data.</text>
</comment>
<dbReference type="PROSITE" id="PS51186">
    <property type="entry name" value="GNAT"/>
    <property type="match status" value="1"/>
</dbReference>
<dbReference type="CDD" id="cd04301">
    <property type="entry name" value="NAT_SF"/>
    <property type="match status" value="1"/>
</dbReference>
<evidence type="ECO:0000256" key="2">
    <source>
        <dbReference type="ARBA" id="ARBA00023315"/>
    </source>
</evidence>
<evidence type="ECO:0000256" key="1">
    <source>
        <dbReference type="ARBA" id="ARBA00022679"/>
    </source>
</evidence>
<evidence type="ECO:0000313" key="4">
    <source>
        <dbReference type="EMBL" id="MDR6287757.1"/>
    </source>
</evidence>
<dbReference type="SUPFAM" id="SSF55729">
    <property type="entry name" value="Acyl-CoA N-acyltransferases (Nat)"/>
    <property type="match status" value="1"/>
</dbReference>
<dbReference type="InterPro" id="IPR000182">
    <property type="entry name" value="GNAT_dom"/>
</dbReference>
<dbReference type="PANTHER" id="PTHR43877">
    <property type="entry name" value="AMINOALKYLPHOSPHONATE N-ACETYLTRANSFERASE-RELATED-RELATED"/>
    <property type="match status" value="1"/>
</dbReference>
<dbReference type="Pfam" id="PF00583">
    <property type="entry name" value="Acetyltransf_1"/>
    <property type="match status" value="1"/>
</dbReference>
<protein>
    <submittedName>
        <fullName evidence="4">Ribosomal protein S18 acetylase RimI-like enzyme</fullName>
    </submittedName>
</protein>
<name>A0ABU1JHF8_9PROT</name>
<accession>A0ABU1JHF8</accession>